<reference evidence="1" key="1">
    <citation type="submission" date="2014-09" db="EMBL/GenBank/DDBJ databases">
        <authorList>
            <person name="Magalhaes I.L.F."/>
            <person name="Oliveira U."/>
            <person name="Santos F.R."/>
            <person name="Vidigal T.H.D.A."/>
            <person name="Brescovit A.D."/>
            <person name="Santos A.J."/>
        </authorList>
    </citation>
    <scope>NUCLEOTIDE SEQUENCE</scope>
    <source>
        <tissue evidence="1">Shoot tissue taken approximately 20 cm above the soil surface</tissue>
    </source>
</reference>
<proteinExistence type="predicted"/>
<accession>A0A0A9FZW1</accession>
<reference evidence="1" key="2">
    <citation type="journal article" date="2015" name="Data Brief">
        <title>Shoot transcriptome of the giant reed, Arundo donax.</title>
        <authorList>
            <person name="Barrero R.A."/>
            <person name="Guerrero F.D."/>
            <person name="Moolhuijzen P."/>
            <person name="Goolsby J.A."/>
            <person name="Tidwell J."/>
            <person name="Bellgard S.E."/>
            <person name="Bellgard M.I."/>
        </authorList>
    </citation>
    <scope>NUCLEOTIDE SEQUENCE</scope>
    <source>
        <tissue evidence="1">Shoot tissue taken approximately 20 cm above the soil surface</tissue>
    </source>
</reference>
<name>A0A0A9FZW1_ARUDO</name>
<evidence type="ECO:0000313" key="1">
    <source>
        <dbReference type="EMBL" id="JAE16744.1"/>
    </source>
</evidence>
<sequence length="64" mass="7341">MRQHCIKRLIEAFATEKGWIGRSGICMIHDTSNLSRANIIVPVQRVPEELARKLGNKKCKGHYH</sequence>
<dbReference type="EMBL" id="GBRH01181152">
    <property type="protein sequence ID" value="JAE16744.1"/>
    <property type="molecule type" value="Transcribed_RNA"/>
</dbReference>
<organism evidence="1">
    <name type="scientific">Arundo donax</name>
    <name type="common">Giant reed</name>
    <name type="synonym">Donax arundinaceus</name>
    <dbReference type="NCBI Taxonomy" id="35708"/>
    <lineage>
        <taxon>Eukaryota</taxon>
        <taxon>Viridiplantae</taxon>
        <taxon>Streptophyta</taxon>
        <taxon>Embryophyta</taxon>
        <taxon>Tracheophyta</taxon>
        <taxon>Spermatophyta</taxon>
        <taxon>Magnoliopsida</taxon>
        <taxon>Liliopsida</taxon>
        <taxon>Poales</taxon>
        <taxon>Poaceae</taxon>
        <taxon>PACMAD clade</taxon>
        <taxon>Arundinoideae</taxon>
        <taxon>Arundineae</taxon>
        <taxon>Arundo</taxon>
    </lineage>
</organism>
<protein>
    <submittedName>
        <fullName evidence="1">Uncharacterized protein</fullName>
    </submittedName>
</protein>
<dbReference type="AlphaFoldDB" id="A0A0A9FZW1"/>